<name>A0A4R2PQ75_RHOSA</name>
<comment type="caution">
    <text evidence="1">The sequence shown here is derived from an EMBL/GenBank/DDBJ whole genome shotgun (WGS) entry which is preliminary data.</text>
</comment>
<accession>A0A4R2PQ75</accession>
<gene>
    <name evidence="1" type="ORF">EV659_103122</name>
</gene>
<reference evidence="1 2" key="1">
    <citation type="submission" date="2019-03" db="EMBL/GenBank/DDBJ databases">
        <title>Genomic Encyclopedia of Type Strains, Phase IV (KMG-IV): sequencing the most valuable type-strain genomes for metagenomic binning, comparative biology and taxonomic classification.</title>
        <authorList>
            <person name="Goeker M."/>
        </authorList>
    </citation>
    <scope>NUCLEOTIDE SEQUENCE [LARGE SCALE GENOMIC DNA]</scope>
    <source>
        <strain evidence="1 2">DSM 2132</strain>
    </source>
</reference>
<keyword evidence="2" id="KW-1185">Reference proteome</keyword>
<sequence length="69" mass="7107">MILCSCNALSVEQVKTAALSGTPTNCPIEAYGRLQKAPKCGGCLCRARQLLGDQVPGSVRRDGAVTASA</sequence>
<dbReference type="InterPro" id="IPR041854">
    <property type="entry name" value="BFD-like_2Fe2S-bd_dom_sf"/>
</dbReference>
<protein>
    <recommendedName>
        <fullName evidence="3">Bacterioferritin-associated ferredoxin</fullName>
    </recommendedName>
</protein>
<organism evidence="1 2">
    <name type="scientific">Rhodothalassium salexigens DSM 2132</name>
    <dbReference type="NCBI Taxonomy" id="1188247"/>
    <lineage>
        <taxon>Bacteria</taxon>
        <taxon>Pseudomonadati</taxon>
        <taxon>Pseudomonadota</taxon>
        <taxon>Alphaproteobacteria</taxon>
        <taxon>Rhodothalassiales</taxon>
        <taxon>Rhodothalassiaceae</taxon>
        <taxon>Rhodothalassium</taxon>
    </lineage>
</organism>
<evidence type="ECO:0000313" key="2">
    <source>
        <dbReference type="Proteomes" id="UP000295399"/>
    </source>
</evidence>
<evidence type="ECO:0000313" key="1">
    <source>
        <dbReference type="EMBL" id="TCP36235.1"/>
    </source>
</evidence>
<evidence type="ECO:0008006" key="3">
    <source>
        <dbReference type="Google" id="ProtNLM"/>
    </source>
</evidence>
<dbReference type="EMBL" id="SLXO01000003">
    <property type="protein sequence ID" value="TCP36235.1"/>
    <property type="molecule type" value="Genomic_DNA"/>
</dbReference>
<dbReference type="Gene3D" id="1.10.10.1100">
    <property type="entry name" value="BFD-like [2Fe-2S]-binding domain"/>
    <property type="match status" value="1"/>
</dbReference>
<proteinExistence type="predicted"/>
<dbReference type="InParanoid" id="A0A4R2PQ75"/>
<dbReference type="AlphaFoldDB" id="A0A4R2PQ75"/>
<dbReference type="Proteomes" id="UP000295399">
    <property type="component" value="Unassembled WGS sequence"/>
</dbReference>